<keyword evidence="3" id="KW-1185">Reference proteome</keyword>
<proteinExistence type="predicted"/>
<sequence>MRKRAREKTDDEIRNKISRLEKELKSRRKTPEDFRNKVKVSKLTKSIEKSSQQIKRSQLSATRKTMGTGVQEATQATASGTAPPADHAGRERRVQPARRLGSSLHSSPPPAGITASGTAPPPTVRAGSGACSLRAGSDLPYTAVRRPQATASGTALPADRGGKEQRVQPAHRLRSSLHSCLPPAGNRQRHGASRRPSGQGAARAACVRARFYPSPKQRAARRQPQATWRPPLTNWLQNYHSRR</sequence>
<gene>
    <name evidence="2" type="ORF">PAPOLLO_LOCUS2208</name>
</gene>
<comment type="caution">
    <text evidence="2">The sequence shown here is derived from an EMBL/GenBank/DDBJ whole genome shotgun (WGS) entry which is preliminary data.</text>
</comment>
<name>A0A8S3W598_PARAO</name>
<evidence type="ECO:0000313" key="2">
    <source>
        <dbReference type="EMBL" id="CAG4941500.1"/>
    </source>
</evidence>
<protein>
    <submittedName>
        <fullName evidence="2">(apollo) hypothetical protein</fullName>
    </submittedName>
</protein>
<dbReference type="EMBL" id="CAJQZP010000160">
    <property type="protein sequence ID" value="CAG4941500.1"/>
    <property type="molecule type" value="Genomic_DNA"/>
</dbReference>
<feature type="compositionally biased region" description="Polar residues" evidence="1">
    <location>
        <begin position="234"/>
        <end position="243"/>
    </location>
</feature>
<feature type="compositionally biased region" description="Polar residues" evidence="1">
    <location>
        <begin position="49"/>
        <end position="65"/>
    </location>
</feature>
<dbReference type="AlphaFoldDB" id="A0A8S3W598"/>
<feature type="region of interest" description="Disordered" evidence="1">
    <location>
        <begin position="149"/>
        <end position="243"/>
    </location>
</feature>
<feature type="compositionally biased region" description="Polar residues" evidence="1">
    <location>
        <begin position="71"/>
        <end position="80"/>
    </location>
</feature>
<dbReference type="Proteomes" id="UP000691718">
    <property type="component" value="Unassembled WGS sequence"/>
</dbReference>
<organism evidence="2 3">
    <name type="scientific">Parnassius apollo</name>
    <name type="common">Apollo butterfly</name>
    <name type="synonym">Papilio apollo</name>
    <dbReference type="NCBI Taxonomy" id="110799"/>
    <lineage>
        <taxon>Eukaryota</taxon>
        <taxon>Metazoa</taxon>
        <taxon>Ecdysozoa</taxon>
        <taxon>Arthropoda</taxon>
        <taxon>Hexapoda</taxon>
        <taxon>Insecta</taxon>
        <taxon>Pterygota</taxon>
        <taxon>Neoptera</taxon>
        <taxon>Endopterygota</taxon>
        <taxon>Lepidoptera</taxon>
        <taxon>Glossata</taxon>
        <taxon>Ditrysia</taxon>
        <taxon>Papilionoidea</taxon>
        <taxon>Papilionidae</taxon>
        <taxon>Parnassiinae</taxon>
        <taxon>Parnassini</taxon>
        <taxon>Parnassius</taxon>
        <taxon>Parnassius</taxon>
    </lineage>
</organism>
<feature type="region of interest" description="Disordered" evidence="1">
    <location>
        <begin position="1"/>
        <end position="131"/>
    </location>
</feature>
<evidence type="ECO:0000256" key="1">
    <source>
        <dbReference type="SAM" id="MobiDB-lite"/>
    </source>
</evidence>
<evidence type="ECO:0000313" key="3">
    <source>
        <dbReference type="Proteomes" id="UP000691718"/>
    </source>
</evidence>
<accession>A0A8S3W598</accession>
<feature type="compositionally biased region" description="Basic and acidic residues" evidence="1">
    <location>
        <begin position="7"/>
        <end position="36"/>
    </location>
</feature>
<reference evidence="2" key="1">
    <citation type="submission" date="2021-04" db="EMBL/GenBank/DDBJ databases">
        <authorList>
            <person name="Tunstrom K."/>
        </authorList>
    </citation>
    <scope>NUCLEOTIDE SEQUENCE</scope>
</reference>